<proteinExistence type="predicted"/>
<sequence>MWNDMKMKQILLITDGCSNKGSDPVQAARMARAQGIAVNVIGIVDGGDLGSAGRREAAEIAEAGGGLSRIVEAKQLAMTMHMMTKHTVQMTIQQVVNKELKQLLGTDAEGLPPEKRTEVAEMVDRMGDEALLQLVLLIDTSASMHEKLPTVREAIRDLQIGLDVRKGSHKVAILTFPGSPTEDVRVLSDFSSTLDLNKLSNDLRAQGGTPTGPAIERALQLFQAGAAQQVTPYREEDDRDGDMAAYVV</sequence>
<protein>
    <recommendedName>
        <fullName evidence="1">VWFA domain-containing protein</fullName>
    </recommendedName>
</protein>
<dbReference type="OrthoDB" id="2960279at2"/>
<dbReference type="SUPFAM" id="SSF53300">
    <property type="entry name" value="vWA-like"/>
    <property type="match status" value="2"/>
</dbReference>
<dbReference type="EMBL" id="CP021434">
    <property type="protein sequence ID" value="ARU60590.1"/>
    <property type="molecule type" value="Genomic_DNA"/>
</dbReference>
<dbReference type="InterPro" id="IPR002035">
    <property type="entry name" value="VWF_A"/>
</dbReference>
<dbReference type="PROSITE" id="PS50234">
    <property type="entry name" value="VWFA"/>
    <property type="match status" value="2"/>
</dbReference>
<evidence type="ECO:0000313" key="2">
    <source>
        <dbReference type="EMBL" id="ARU60590.1"/>
    </source>
</evidence>
<evidence type="ECO:0000313" key="3">
    <source>
        <dbReference type="Proteomes" id="UP000195437"/>
    </source>
</evidence>
<feature type="domain" description="VWFA" evidence="1">
    <location>
        <begin position="1"/>
        <end position="100"/>
    </location>
</feature>
<dbReference type="Proteomes" id="UP000195437">
    <property type="component" value="Chromosome"/>
</dbReference>
<accession>A0A1Y0IJZ5</accession>
<organism evidence="2 3">
    <name type="scientific">Tumebacillus avium</name>
    <dbReference type="NCBI Taxonomy" id="1903704"/>
    <lineage>
        <taxon>Bacteria</taxon>
        <taxon>Bacillati</taxon>
        <taxon>Bacillota</taxon>
        <taxon>Bacilli</taxon>
        <taxon>Bacillales</taxon>
        <taxon>Alicyclobacillaceae</taxon>
        <taxon>Tumebacillus</taxon>
    </lineage>
</organism>
<reference evidence="3" key="1">
    <citation type="submission" date="2017-05" db="EMBL/GenBank/DDBJ databases">
        <authorList>
            <person name="Sung H."/>
        </authorList>
    </citation>
    <scope>NUCLEOTIDE SEQUENCE [LARGE SCALE GENOMIC DNA]</scope>
    <source>
        <strain evidence="3">AR23208</strain>
    </source>
</reference>
<feature type="domain" description="VWFA" evidence="1">
    <location>
        <begin position="133"/>
        <end position="248"/>
    </location>
</feature>
<dbReference type="InterPro" id="IPR036465">
    <property type="entry name" value="vWFA_dom_sf"/>
</dbReference>
<dbReference type="Gene3D" id="3.40.50.410">
    <property type="entry name" value="von Willebrand factor, type A domain"/>
    <property type="match status" value="1"/>
</dbReference>
<dbReference type="AlphaFoldDB" id="A0A1Y0IJZ5"/>
<name>A0A1Y0IJZ5_9BACL</name>
<keyword evidence="3" id="KW-1185">Reference proteome</keyword>
<dbReference type="RefSeq" id="WP_087455982.1">
    <property type="nucleotide sequence ID" value="NZ_CP021434.1"/>
</dbReference>
<dbReference type="KEGG" id="tum:CBW65_05475"/>
<evidence type="ECO:0000259" key="1">
    <source>
        <dbReference type="PROSITE" id="PS50234"/>
    </source>
</evidence>
<gene>
    <name evidence="2" type="ORF">CBW65_05475</name>
</gene>
<dbReference type="Pfam" id="PF00092">
    <property type="entry name" value="VWA"/>
    <property type="match status" value="1"/>
</dbReference>
<dbReference type="CDD" id="cd00198">
    <property type="entry name" value="vWFA"/>
    <property type="match status" value="1"/>
</dbReference>